<protein>
    <submittedName>
        <fullName evidence="3">Acetyltransferase (GNAT) family protein</fullName>
    </submittedName>
</protein>
<keyword evidence="4" id="KW-1185">Reference proteome</keyword>
<keyword evidence="1 3" id="KW-0808">Transferase</keyword>
<dbReference type="Proteomes" id="UP000198785">
    <property type="component" value="Unassembled WGS sequence"/>
</dbReference>
<reference evidence="3 4" key="1">
    <citation type="submission" date="2016-10" db="EMBL/GenBank/DDBJ databases">
        <authorList>
            <person name="de Groot N.N."/>
        </authorList>
    </citation>
    <scope>NUCLEOTIDE SEQUENCE [LARGE SCALE GENOMIC DNA]</scope>
    <source>
        <strain evidence="3 4">DSM 22789</strain>
    </source>
</reference>
<feature type="domain" description="N-acetyltransferase" evidence="2">
    <location>
        <begin position="21"/>
        <end position="161"/>
    </location>
</feature>
<organism evidence="3 4">
    <name type="scientific">Sphingobacterium wenxiniae</name>
    <dbReference type="NCBI Taxonomy" id="683125"/>
    <lineage>
        <taxon>Bacteria</taxon>
        <taxon>Pseudomonadati</taxon>
        <taxon>Bacteroidota</taxon>
        <taxon>Sphingobacteriia</taxon>
        <taxon>Sphingobacteriales</taxon>
        <taxon>Sphingobacteriaceae</taxon>
        <taxon>Sphingobacterium</taxon>
    </lineage>
</organism>
<proteinExistence type="predicted"/>
<dbReference type="InterPro" id="IPR050769">
    <property type="entry name" value="NAT_camello-type"/>
</dbReference>
<sequence>MADNMSGELVKIVEYSNQYQRAFKALNTEWISKFFELEEADYQALDHPEENILRGGGKIFVALYQGEAVGVCGLKKTEHRDFDYEMVKMAVSPKAQGKKIGWLLGQATVEAAKKLGGRNIYLEGNTKLEASIALYHKLGFKEIKSFTPSYKRVDIIMLLTF</sequence>
<dbReference type="InterPro" id="IPR000182">
    <property type="entry name" value="GNAT_dom"/>
</dbReference>
<accession>A0A1I6V6L9</accession>
<dbReference type="AlphaFoldDB" id="A0A1I6V6L9"/>
<dbReference type="SUPFAM" id="SSF55729">
    <property type="entry name" value="Acyl-CoA N-acyltransferases (Nat)"/>
    <property type="match status" value="1"/>
</dbReference>
<dbReference type="PANTHER" id="PTHR13947:SF37">
    <property type="entry name" value="LD18367P"/>
    <property type="match status" value="1"/>
</dbReference>
<dbReference type="PANTHER" id="PTHR13947">
    <property type="entry name" value="GNAT FAMILY N-ACETYLTRANSFERASE"/>
    <property type="match status" value="1"/>
</dbReference>
<evidence type="ECO:0000313" key="4">
    <source>
        <dbReference type="Proteomes" id="UP000198785"/>
    </source>
</evidence>
<dbReference type="EMBL" id="FOZZ01000011">
    <property type="protein sequence ID" value="SFT09312.1"/>
    <property type="molecule type" value="Genomic_DNA"/>
</dbReference>
<dbReference type="Pfam" id="PF00583">
    <property type="entry name" value="Acetyltransf_1"/>
    <property type="match status" value="1"/>
</dbReference>
<dbReference type="InterPro" id="IPR016181">
    <property type="entry name" value="Acyl_CoA_acyltransferase"/>
</dbReference>
<dbReference type="GO" id="GO:0008080">
    <property type="term" value="F:N-acetyltransferase activity"/>
    <property type="evidence" value="ECO:0007669"/>
    <property type="project" value="InterPro"/>
</dbReference>
<dbReference type="PROSITE" id="PS51186">
    <property type="entry name" value="GNAT"/>
    <property type="match status" value="1"/>
</dbReference>
<dbReference type="CDD" id="cd04301">
    <property type="entry name" value="NAT_SF"/>
    <property type="match status" value="1"/>
</dbReference>
<evidence type="ECO:0000256" key="1">
    <source>
        <dbReference type="ARBA" id="ARBA00022679"/>
    </source>
</evidence>
<evidence type="ECO:0000259" key="2">
    <source>
        <dbReference type="PROSITE" id="PS51186"/>
    </source>
</evidence>
<dbReference type="STRING" id="683125.SAMN05660206_111110"/>
<dbReference type="Gene3D" id="3.40.630.30">
    <property type="match status" value="1"/>
</dbReference>
<gene>
    <name evidence="3" type="ORF">SAMN05660206_111110</name>
</gene>
<name>A0A1I6V6L9_9SPHI</name>
<evidence type="ECO:0000313" key="3">
    <source>
        <dbReference type="EMBL" id="SFT09312.1"/>
    </source>
</evidence>